<reference evidence="1 2" key="1">
    <citation type="submission" date="2023-07" db="EMBL/GenBank/DDBJ databases">
        <title>Genomic Encyclopedia of Type Strains, Phase IV (KMG-IV): sequencing the most valuable type-strain genomes for metagenomic binning, comparative biology and taxonomic classification.</title>
        <authorList>
            <person name="Goeker M."/>
        </authorList>
    </citation>
    <scope>NUCLEOTIDE SEQUENCE [LARGE SCALE GENOMIC DNA]</scope>
    <source>
        <strain evidence="1 2">DSM 29005</strain>
    </source>
</reference>
<dbReference type="Proteomes" id="UP001234495">
    <property type="component" value="Unassembled WGS sequence"/>
</dbReference>
<sequence>MTNKLFRAIDVSRFRADEEDVQAYVKSTINRMDKQEMLSWLNQLSSQELSDCVTAYLTDKLSVELGEKELF</sequence>
<gene>
    <name evidence="1" type="ORF">J2S19_002394</name>
</gene>
<protein>
    <submittedName>
        <fullName evidence="1">DNA-binding phage protein</fullName>
    </submittedName>
</protein>
<name>A0ABT9ZFS2_9BACI</name>
<evidence type="ECO:0000313" key="2">
    <source>
        <dbReference type="Proteomes" id="UP001234495"/>
    </source>
</evidence>
<organism evidence="1 2">
    <name type="scientific">Metabacillus malikii</name>
    <dbReference type="NCBI Taxonomy" id="1504265"/>
    <lineage>
        <taxon>Bacteria</taxon>
        <taxon>Bacillati</taxon>
        <taxon>Bacillota</taxon>
        <taxon>Bacilli</taxon>
        <taxon>Bacillales</taxon>
        <taxon>Bacillaceae</taxon>
        <taxon>Metabacillus</taxon>
    </lineage>
</organism>
<keyword evidence="1" id="KW-0238">DNA-binding</keyword>
<dbReference type="RefSeq" id="WP_307341546.1">
    <property type="nucleotide sequence ID" value="NZ_JAUSUD010000010.1"/>
</dbReference>
<keyword evidence="2" id="KW-1185">Reference proteome</keyword>
<dbReference type="EMBL" id="JAUSUD010000010">
    <property type="protein sequence ID" value="MDQ0231132.1"/>
    <property type="molecule type" value="Genomic_DNA"/>
</dbReference>
<evidence type="ECO:0000313" key="1">
    <source>
        <dbReference type="EMBL" id="MDQ0231132.1"/>
    </source>
</evidence>
<dbReference type="GO" id="GO:0003677">
    <property type="term" value="F:DNA binding"/>
    <property type="evidence" value="ECO:0007669"/>
    <property type="project" value="UniProtKB-KW"/>
</dbReference>
<accession>A0ABT9ZFS2</accession>
<comment type="caution">
    <text evidence="1">The sequence shown here is derived from an EMBL/GenBank/DDBJ whole genome shotgun (WGS) entry which is preliminary data.</text>
</comment>
<proteinExistence type="predicted"/>